<reference evidence="1 2" key="1">
    <citation type="journal article" date="2021" name="Commun. Biol.">
        <title>The genome of Shorea leprosula (Dipterocarpaceae) highlights the ecological relevance of drought in aseasonal tropical rainforests.</title>
        <authorList>
            <person name="Ng K.K.S."/>
            <person name="Kobayashi M.J."/>
            <person name="Fawcett J.A."/>
            <person name="Hatakeyama M."/>
            <person name="Paape T."/>
            <person name="Ng C.H."/>
            <person name="Ang C.C."/>
            <person name="Tnah L.H."/>
            <person name="Lee C.T."/>
            <person name="Nishiyama T."/>
            <person name="Sese J."/>
            <person name="O'Brien M.J."/>
            <person name="Copetti D."/>
            <person name="Mohd Noor M.I."/>
            <person name="Ong R.C."/>
            <person name="Putra M."/>
            <person name="Sireger I.Z."/>
            <person name="Indrioko S."/>
            <person name="Kosugi Y."/>
            <person name="Izuno A."/>
            <person name="Isagi Y."/>
            <person name="Lee S.L."/>
            <person name="Shimizu K.K."/>
        </authorList>
    </citation>
    <scope>NUCLEOTIDE SEQUENCE [LARGE SCALE GENOMIC DNA]</scope>
    <source>
        <strain evidence="1">214</strain>
    </source>
</reference>
<proteinExistence type="predicted"/>
<dbReference type="Proteomes" id="UP001054252">
    <property type="component" value="Unassembled WGS sequence"/>
</dbReference>
<sequence>MPAPSPPARRPPPAHHVSRLWESNRVMALSVFMCAPNIWGSALLDVSMVLVSVSARRATVHLVLLWPSARNGRVSGVFVVRVGRLLARATNCRPSRPLSPSRDVCSWVLYRSYQGRTRVWPRASSVAHARRGRRCTGARLCSQMQNALWIGALAPSCPIEAFAAKNRRARRVAPDRPPWGRPWAGEAPVSARNATWLILPVVICLSQRLSHACVSMN</sequence>
<comment type="caution">
    <text evidence="1">The sequence shown here is derived from an EMBL/GenBank/DDBJ whole genome shotgun (WGS) entry which is preliminary data.</text>
</comment>
<gene>
    <name evidence="1" type="ORF">SLEP1_g30274</name>
</gene>
<evidence type="ECO:0000313" key="2">
    <source>
        <dbReference type="Proteomes" id="UP001054252"/>
    </source>
</evidence>
<dbReference type="EMBL" id="BPVZ01000054">
    <property type="protein sequence ID" value="GKV20110.1"/>
    <property type="molecule type" value="Genomic_DNA"/>
</dbReference>
<keyword evidence="2" id="KW-1185">Reference proteome</keyword>
<name>A0AAV5KA29_9ROSI</name>
<protein>
    <submittedName>
        <fullName evidence="1">Uncharacterized protein</fullName>
    </submittedName>
</protein>
<evidence type="ECO:0000313" key="1">
    <source>
        <dbReference type="EMBL" id="GKV20110.1"/>
    </source>
</evidence>
<accession>A0AAV5KA29</accession>
<organism evidence="1 2">
    <name type="scientific">Rubroshorea leprosula</name>
    <dbReference type="NCBI Taxonomy" id="152421"/>
    <lineage>
        <taxon>Eukaryota</taxon>
        <taxon>Viridiplantae</taxon>
        <taxon>Streptophyta</taxon>
        <taxon>Embryophyta</taxon>
        <taxon>Tracheophyta</taxon>
        <taxon>Spermatophyta</taxon>
        <taxon>Magnoliopsida</taxon>
        <taxon>eudicotyledons</taxon>
        <taxon>Gunneridae</taxon>
        <taxon>Pentapetalae</taxon>
        <taxon>rosids</taxon>
        <taxon>malvids</taxon>
        <taxon>Malvales</taxon>
        <taxon>Dipterocarpaceae</taxon>
        <taxon>Rubroshorea</taxon>
    </lineage>
</organism>
<dbReference type="AlphaFoldDB" id="A0AAV5KA29"/>